<accession>A0A9P5NK41</accession>
<feature type="compositionally biased region" description="Low complexity" evidence="1">
    <location>
        <begin position="303"/>
        <end position="326"/>
    </location>
</feature>
<feature type="compositionally biased region" description="Polar residues" evidence="1">
    <location>
        <begin position="394"/>
        <end position="436"/>
    </location>
</feature>
<feature type="compositionally biased region" description="Low complexity" evidence="1">
    <location>
        <begin position="467"/>
        <end position="480"/>
    </location>
</feature>
<dbReference type="EMBL" id="JADNYJ010000064">
    <property type="protein sequence ID" value="KAF8894345.1"/>
    <property type="molecule type" value="Genomic_DNA"/>
</dbReference>
<keyword evidence="3" id="KW-1185">Reference proteome</keyword>
<dbReference type="OrthoDB" id="3270497at2759"/>
<protein>
    <submittedName>
        <fullName evidence="2">Uncharacterized protein</fullName>
    </submittedName>
</protein>
<evidence type="ECO:0000256" key="1">
    <source>
        <dbReference type="SAM" id="MobiDB-lite"/>
    </source>
</evidence>
<feature type="compositionally biased region" description="Polar residues" evidence="1">
    <location>
        <begin position="590"/>
        <end position="612"/>
    </location>
</feature>
<dbReference type="Proteomes" id="UP000724874">
    <property type="component" value="Unassembled WGS sequence"/>
</dbReference>
<feature type="compositionally biased region" description="Basic residues" evidence="1">
    <location>
        <begin position="1"/>
        <end position="11"/>
    </location>
</feature>
<proteinExistence type="predicted"/>
<organism evidence="2 3">
    <name type="scientific">Gymnopilus junonius</name>
    <name type="common">Spectacular rustgill mushroom</name>
    <name type="synonym">Gymnopilus spectabilis subsp. junonius</name>
    <dbReference type="NCBI Taxonomy" id="109634"/>
    <lineage>
        <taxon>Eukaryota</taxon>
        <taxon>Fungi</taxon>
        <taxon>Dikarya</taxon>
        <taxon>Basidiomycota</taxon>
        <taxon>Agaricomycotina</taxon>
        <taxon>Agaricomycetes</taxon>
        <taxon>Agaricomycetidae</taxon>
        <taxon>Agaricales</taxon>
        <taxon>Agaricineae</taxon>
        <taxon>Hymenogastraceae</taxon>
        <taxon>Gymnopilus</taxon>
    </lineage>
</organism>
<sequence>MMKDIMRRRRSNSSSEPGPDDTIVPPKASPRMSILPSVKLPLLRRQDPSEPPSNSKTPLLTLQFSSRSFLDSSVEDPATKEVLYQFKTVGTSTTIHRKDRKQSTVKAAFIKWPRYRPTNTGKDYTDGVLIQMKNARWYGGETLLSFGANPNSNRKFSIPEYSHHMKWKKYGTTYWCTTTSVKGPVATLVTPKGPDPMRVTVYETLHDKYDPKDLPGFQGVSVLLLDYLLLTAMLLVTDLQEWMLVPNLDGQNVSVPDLSIQGPSADEVPFRSDPRFRKFLYGEPIFPKLSGEGVRRGSAPDVPTTSPYPDSPSSSPLHSPRTTLPSMTDSDVEDDNFDTFSLPEMRHAETRFLCTSESFSHRSRAPSHGYIDPSFYASESSLDRPPVPHPPVQYSKSLNGRNFSSQPSTPVSATFTRAASHLSSQPIISRSKTSPFEMSDHQHGDTGDYFDPTKDQGLPTVPRSIMRTDSVRSSASTTSRSGRRPLPQPPPVPPPVVSSNVPGARRVQSSSQIGTYPSFTAPSTSTSSYPSRDARSASPIPPIPRPQRSLPPTPVIMSTPPTPHPHAHSYSRTSSSTPATSPSPSPLSFDISTASTSSLPPQDSIHMTLQNMTISNDDDDDNYNTITIPASNPHLRQDTLSPDPAHLHSRQPPITKASHEDLARYVHSLTSDQRDLPPAPLPNTSLYDMPPPAYNSINFTRALSVRRGLVSERSISTGVSGVSYSSFGVSVGEMQTQVAHGIPVQLRDDGPVGLGMVDEEGRYLS</sequence>
<feature type="compositionally biased region" description="Low complexity" evidence="1">
    <location>
        <begin position="570"/>
        <end position="588"/>
    </location>
</feature>
<gene>
    <name evidence="2" type="ORF">CPB84DRAFT_1848482</name>
</gene>
<feature type="region of interest" description="Disordered" evidence="1">
    <location>
        <begin position="291"/>
        <end position="338"/>
    </location>
</feature>
<feature type="region of interest" description="Disordered" evidence="1">
    <location>
        <begin position="376"/>
        <end position="656"/>
    </location>
</feature>
<evidence type="ECO:0000313" key="2">
    <source>
        <dbReference type="EMBL" id="KAF8894345.1"/>
    </source>
</evidence>
<feature type="compositionally biased region" description="Basic and acidic residues" evidence="1">
    <location>
        <begin position="438"/>
        <end position="454"/>
    </location>
</feature>
<feature type="region of interest" description="Disordered" evidence="1">
    <location>
        <begin position="1"/>
        <end position="59"/>
    </location>
</feature>
<feature type="compositionally biased region" description="Low complexity" evidence="1">
    <location>
        <begin position="515"/>
        <end position="531"/>
    </location>
</feature>
<feature type="compositionally biased region" description="Pro residues" evidence="1">
    <location>
        <begin position="486"/>
        <end position="496"/>
    </location>
</feature>
<reference evidence="2" key="1">
    <citation type="submission" date="2020-11" db="EMBL/GenBank/DDBJ databases">
        <authorList>
            <consortium name="DOE Joint Genome Institute"/>
            <person name="Ahrendt S."/>
            <person name="Riley R."/>
            <person name="Andreopoulos W."/>
            <person name="LaButti K."/>
            <person name="Pangilinan J."/>
            <person name="Ruiz-duenas F.J."/>
            <person name="Barrasa J.M."/>
            <person name="Sanchez-Garcia M."/>
            <person name="Camarero S."/>
            <person name="Miyauchi S."/>
            <person name="Serrano A."/>
            <person name="Linde D."/>
            <person name="Babiker R."/>
            <person name="Drula E."/>
            <person name="Ayuso-Fernandez I."/>
            <person name="Pacheco R."/>
            <person name="Padilla G."/>
            <person name="Ferreira P."/>
            <person name="Barriuso J."/>
            <person name="Kellner H."/>
            <person name="Castanera R."/>
            <person name="Alfaro M."/>
            <person name="Ramirez L."/>
            <person name="Pisabarro A.G."/>
            <person name="Kuo A."/>
            <person name="Tritt A."/>
            <person name="Lipzen A."/>
            <person name="He G."/>
            <person name="Yan M."/>
            <person name="Ng V."/>
            <person name="Cullen D."/>
            <person name="Martin F."/>
            <person name="Rosso M.-N."/>
            <person name="Henrissat B."/>
            <person name="Hibbett D."/>
            <person name="Martinez A.T."/>
            <person name="Grigoriev I.V."/>
        </authorList>
    </citation>
    <scope>NUCLEOTIDE SEQUENCE</scope>
    <source>
        <strain evidence="2">AH 44721</strain>
    </source>
</reference>
<feature type="compositionally biased region" description="Pro residues" evidence="1">
    <location>
        <begin position="539"/>
        <end position="564"/>
    </location>
</feature>
<evidence type="ECO:0000313" key="3">
    <source>
        <dbReference type="Proteomes" id="UP000724874"/>
    </source>
</evidence>
<dbReference type="AlphaFoldDB" id="A0A9P5NK41"/>
<comment type="caution">
    <text evidence="2">The sequence shown here is derived from an EMBL/GenBank/DDBJ whole genome shotgun (WGS) entry which is preliminary data.</text>
</comment>
<name>A0A9P5NK41_GYMJU</name>